<proteinExistence type="predicted"/>
<evidence type="ECO:0000313" key="3">
    <source>
        <dbReference type="EMBL" id="TWU26943.1"/>
    </source>
</evidence>
<reference evidence="3 4" key="1">
    <citation type="submission" date="2019-02" db="EMBL/GenBank/DDBJ databases">
        <title>Deep-cultivation of Planctomycetes and their phenomic and genomic characterization uncovers novel biology.</title>
        <authorList>
            <person name="Wiegand S."/>
            <person name="Jogler M."/>
            <person name="Boedeker C."/>
            <person name="Pinto D."/>
            <person name="Vollmers J."/>
            <person name="Rivas-Marin E."/>
            <person name="Kohn T."/>
            <person name="Peeters S.H."/>
            <person name="Heuer A."/>
            <person name="Rast P."/>
            <person name="Oberbeckmann S."/>
            <person name="Bunk B."/>
            <person name="Jeske O."/>
            <person name="Meyerdierks A."/>
            <person name="Storesund J.E."/>
            <person name="Kallscheuer N."/>
            <person name="Luecker S."/>
            <person name="Lage O.M."/>
            <person name="Pohl T."/>
            <person name="Merkel B.J."/>
            <person name="Hornburger P."/>
            <person name="Mueller R.-W."/>
            <person name="Bruemmer F."/>
            <person name="Labrenz M."/>
            <person name="Spormann A.M."/>
            <person name="Op Den Camp H."/>
            <person name="Overmann J."/>
            <person name="Amann R."/>
            <person name="Jetten M.S.M."/>
            <person name="Mascher T."/>
            <person name="Medema M.H."/>
            <person name="Devos D.P."/>
            <person name="Kaster A.-K."/>
            <person name="Ovreas L."/>
            <person name="Rohde M."/>
            <person name="Galperin M.Y."/>
            <person name="Jogler C."/>
        </authorList>
    </citation>
    <scope>NUCLEOTIDE SEQUENCE [LARGE SCALE GENOMIC DNA]</scope>
    <source>
        <strain evidence="3 4">Pla52o</strain>
    </source>
</reference>
<dbReference type="SUPFAM" id="SSF55545">
    <property type="entry name" value="beta-N-acetylhexosaminidase-like domain"/>
    <property type="match status" value="1"/>
</dbReference>
<dbReference type="Gene3D" id="3.30.379.10">
    <property type="entry name" value="Chitobiase/beta-hexosaminidase domain 2-like"/>
    <property type="match status" value="1"/>
</dbReference>
<gene>
    <name evidence="3" type="ORF">Pla52o_07990</name>
</gene>
<sequence precursor="true">MCRIALVAVCGLSFWLFWGNALAGAEPPTVEISRQSTAALAITIGEQASPDVKKSAEQLATYLQKLSGAKFAVQIGDGSSGIIVGQPTDFTHLPFSLSFQTGPFHREDYLLRSHSQGLYLLAASDLGVSHAVWDLLYRLGYRQFFPGPTWEVIPETRDLSLAVEARQSPDFYSRRIWYNWGLWGYNNEPYQQWCIRNRATQGFQLRSGHAYGGILAANRAAFTAHPEYFAEIDGERRTEGGDLKFCISNPGLRKLVVDHAVRRVQAAPDQDSISMDPSDGGNWCTCEACRQMGSPSDRALTLANEVARAINALGLGDKYVGMYAYNEHSPPPKIEADPHVIISVTTAFLRGGFTFDQIIEGWQARGATTGVYDYLSVVAWDWNLPRGGKAARIAQVQSSLPRFYQQGARFYDAESGDCWGPCGLGYFLASRLMWDVDEADQTDAIIEDFLDRAFGSAKEPMREFYRLINQDDSRRPPSDLVGRMYLTLERAKAATQDHRIHARLDDLILYTRYAELYYGFAAGQTSLEKVASHAYRIRKTMMVHSYGLWARLVSQQAALTEGHPWKREEPFTSAEITQILKQGIAQNQPVDPGFESVTFSKNLVPATGLKLPEVEPGHWPNRPQDRQHYYIWLGEEDKPLNLNVRVEKVWANRPPKLSLYSPQEVKIEPVAIDDSYLPDGVERTLTLETPYQGLHRVETIDGGDYTSIRWPPKLPVTVESGIDTPNVTTHFRGQWSLYFYVPKGTAIVGGWASRIANWAPRISGKLLDGSGRERLDFGTAQEGWFNVSVPEGEDGKLWKFEHSQGQRLLMTVPPYLARSPEALLLPAEVVQQDSQP</sequence>
<feature type="chain" id="PRO_5022696010" description="Alpha glucuronidase N-terminal domain-containing protein" evidence="2">
    <location>
        <begin position="24"/>
        <end position="836"/>
    </location>
</feature>
<accession>A0A5C6CPN0</accession>
<dbReference type="OrthoDB" id="8565046at2"/>
<dbReference type="InterPro" id="IPR029018">
    <property type="entry name" value="Hex-like_dom2"/>
</dbReference>
<dbReference type="EMBL" id="SJPT01000001">
    <property type="protein sequence ID" value="TWU26943.1"/>
    <property type="molecule type" value="Genomic_DNA"/>
</dbReference>
<protein>
    <recommendedName>
        <fullName evidence="5">Alpha glucuronidase N-terminal domain-containing protein</fullName>
    </recommendedName>
</protein>
<dbReference type="PANTHER" id="PTHR47406">
    <property type="entry name" value="COAGULATION FACTOR 5/8 TYPE, C-TERMINAL"/>
    <property type="match status" value="1"/>
</dbReference>
<feature type="signal peptide" evidence="2">
    <location>
        <begin position="1"/>
        <end position="23"/>
    </location>
</feature>
<keyword evidence="1" id="KW-0378">Hydrolase</keyword>
<evidence type="ECO:0000313" key="4">
    <source>
        <dbReference type="Proteomes" id="UP000316304"/>
    </source>
</evidence>
<dbReference type="AlphaFoldDB" id="A0A5C6CPN0"/>
<comment type="caution">
    <text evidence="3">The sequence shown here is derived from an EMBL/GenBank/DDBJ whole genome shotgun (WGS) entry which is preliminary data.</text>
</comment>
<organism evidence="3 4">
    <name type="scientific">Novipirellula galeiformis</name>
    <dbReference type="NCBI Taxonomy" id="2528004"/>
    <lineage>
        <taxon>Bacteria</taxon>
        <taxon>Pseudomonadati</taxon>
        <taxon>Planctomycetota</taxon>
        <taxon>Planctomycetia</taxon>
        <taxon>Pirellulales</taxon>
        <taxon>Pirellulaceae</taxon>
        <taxon>Novipirellula</taxon>
    </lineage>
</organism>
<dbReference type="PANTHER" id="PTHR47406:SF2">
    <property type="entry name" value="ALPHA GLUCURONIDASE N-TERMINAL DOMAIN-CONTAINING PROTEIN"/>
    <property type="match status" value="1"/>
</dbReference>
<dbReference type="GO" id="GO:0005975">
    <property type="term" value="P:carbohydrate metabolic process"/>
    <property type="evidence" value="ECO:0007669"/>
    <property type="project" value="UniProtKB-ARBA"/>
</dbReference>
<dbReference type="Proteomes" id="UP000316304">
    <property type="component" value="Unassembled WGS sequence"/>
</dbReference>
<dbReference type="InterPro" id="IPR032287">
    <property type="entry name" value="DUF4838"/>
</dbReference>
<name>A0A5C6CPN0_9BACT</name>
<dbReference type="Pfam" id="PF16126">
    <property type="entry name" value="DUF4838"/>
    <property type="match status" value="1"/>
</dbReference>
<keyword evidence="2" id="KW-0732">Signal</keyword>
<dbReference type="GO" id="GO:0016787">
    <property type="term" value="F:hydrolase activity"/>
    <property type="evidence" value="ECO:0007669"/>
    <property type="project" value="UniProtKB-KW"/>
</dbReference>
<evidence type="ECO:0000256" key="2">
    <source>
        <dbReference type="SAM" id="SignalP"/>
    </source>
</evidence>
<keyword evidence="4" id="KW-1185">Reference proteome</keyword>
<dbReference type="RefSeq" id="WP_146593206.1">
    <property type="nucleotide sequence ID" value="NZ_SJPT01000001.1"/>
</dbReference>
<evidence type="ECO:0000256" key="1">
    <source>
        <dbReference type="ARBA" id="ARBA00022801"/>
    </source>
</evidence>
<evidence type="ECO:0008006" key="5">
    <source>
        <dbReference type="Google" id="ProtNLM"/>
    </source>
</evidence>